<feature type="transmembrane region" description="Helical" evidence="13">
    <location>
        <begin position="379"/>
        <end position="400"/>
    </location>
</feature>
<keyword evidence="11 13" id="KW-0472">Membrane</keyword>
<dbReference type="EMBL" id="JAFREM010000023">
    <property type="protein sequence ID" value="MBO1307395.1"/>
    <property type="molecule type" value="Genomic_DNA"/>
</dbReference>
<proteinExistence type="inferred from homology"/>
<protein>
    <recommendedName>
        <fullName evidence="4">Probable multidrug resistance protein NorM</fullName>
    </recommendedName>
    <alternativeName>
        <fullName evidence="12">Multidrug-efflux transporter</fullName>
    </alternativeName>
</protein>
<feature type="transmembrane region" description="Helical" evidence="13">
    <location>
        <begin position="406"/>
        <end position="425"/>
    </location>
</feature>
<feature type="transmembrane region" description="Helical" evidence="13">
    <location>
        <begin position="159"/>
        <end position="180"/>
    </location>
</feature>
<name>A0ABS3LE81_9ENTE</name>
<keyword evidence="9 13" id="KW-1133">Transmembrane helix</keyword>
<keyword evidence="10" id="KW-0406">Ion transport</keyword>
<keyword evidence="8 13" id="KW-0812">Transmembrane</keyword>
<comment type="function">
    <text evidence="1">Multidrug efflux pump.</text>
</comment>
<evidence type="ECO:0000256" key="9">
    <source>
        <dbReference type="ARBA" id="ARBA00022989"/>
    </source>
</evidence>
<evidence type="ECO:0000313" key="14">
    <source>
        <dbReference type="EMBL" id="MBO1307395.1"/>
    </source>
</evidence>
<dbReference type="Proteomes" id="UP000664601">
    <property type="component" value="Unassembled WGS sequence"/>
</dbReference>
<evidence type="ECO:0000256" key="7">
    <source>
        <dbReference type="ARBA" id="ARBA00022475"/>
    </source>
</evidence>
<reference evidence="14 15" key="1">
    <citation type="submission" date="2021-03" db="EMBL/GenBank/DDBJ databases">
        <title>Enterococcal diversity collection.</title>
        <authorList>
            <person name="Gilmore M.S."/>
            <person name="Schwartzman J."/>
            <person name="Van Tyne D."/>
            <person name="Martin M."/>
            <person name="Earl A.M."/>
            <person name="Manson A.L."/>
            <person name="Straub T."/>
            <person name="Salamzade R."/>
            <person name="Saavedra J."/>
            <person name="Lebreton F."/>
            <person name="Prichula J."/>
            <person name="Schaufler K."/>
            <person name="Gaca A."/>
            <person name="Sgardioli B."/>
            <person name="Wagenaar J."/>
            <person name="Strong T."/>
        </authorList>
    </citation>
    <scope>NUCLEOTIDE SEQUENCE [LARGE SCALE GENOMIC DNA]</scope>
    <source>
        <strain evidence="14 15">669A</strain>
    </source>
</reference>
<evidence type="ECO:0000256" key="5">
    <source>
        <dbReference type="ARBA" id="ARBA00022448"/>
    </source>
</evidence>
<sequence>MTQGSIVKVLLLFTIPLVLSGVFQQLFNWVDAFIVGNVEGELSLASIGATTAIYNLCITMIVGFTSGISVLSAQHHGKRKFWEMRETLFSFAFILGGIFLLVSLLGSVLTTSIVTILDTPEKLITLASSYLKIMLLGVPFLAIYNVYSGVLRGAGDSKAPFVSILISSLANVVLDILFVVVLRKGVAGAAAATVISQIAMTLFLVFYTERTYSYLKYRLDKKIFEQKNMMEGTRFGVPPTIQASISSMGNIILQRFMNGFGEQTIAAITTAYRVDSVILLPIVNFGSGVATVVAQNIGAENEERAKRTLKIGLIIIAIISLSISLFIFLFGEYLLAMFGLSAASVGIGKTFFRTLAPFYIIYGFSMVIRGYIEGNGDMVFSSVAGVISLFARIAGCYLLVELFAGNVLAIAEGLSWIVLLVLYMVRYWKNNSKKKNGADQTSISSD</sequence>
<comment type="similarity">
    <text evidence="3">Belongs to the multi antimicrobial extrusion (MATE) (TC 2.A.66.1) family.</text>
</comment>
<feature type="transmembrane region" description="Helical" evidence="13">
    <location>
        <begin position="351"/>
        <end position="372"/>
    </location>
</feature>
<keyword evidence="5" id="KW-0813">Transport</keyword>
<comment type="subcellular location">
    <subcellularLocation>
        <location evidence="2">Cell membrane</location>
        <topology evidence="2">Multi-pass membrane protein</topology>
    </subcellularLocation>
</comment>
<dbReference type="InterPro" id="IPR048279">
    <property type="entry name" value="MdtK-like"/>
</dbReference>
<dbReference type="Pfam" id="PF01554">
    <property type="entry name" value="MatE"/>
    <property type="match status" value="2"/>
</dbReference>
<feature type="transmembrane region" description="Helical" evidence="13">
    <location>
        <begin position="129"/>
        <end position="147"/>
    </location>
</feature>
<comment type="caution">
    <text evidence="14">The sequence shown here is derived from an EMBL/GenBank/DDBJ whole genome shotgun (WGS) entry which is preliminary data.</text>
</comment>
<dbReference type="InterPro" id="IPR050222">
    <property type="entry name" value="MATE_MdtK"/>
</dbReference>
<gene>
    <name evidence="14" type="ORF">JZO70_14555</name>
</gene>
<evidence type="ECO:0000256" key="3">
    <source>
        <dbReference type="ARBA" id="ARBA00010199"/>
    </source>
</evidence>
<evidence type="ECO:0000256" key="12">
    <source>
        <dbReference type="ARBA" id="ARBA00031636"/>
    </source>
</evidence>
<accession>A0ABS3LE81</accession>
<feature type="transmembrane region" description="Helical" evidence="13">
    <location>
        <begin position="186"/>
        <end position="208"/>
    </location>
</feature>
<evidence type="ECO:0000256" key="10">
    <source>
        <dbReference type="ARBA" id="ARBA00023065"/>
    </source>
</evidence>
<feature type="transmembrane region" description="Helical" evidence="13">
    <location>
        <begin position="7"/>
        <end position="27"/>
    </location>
</feature>
<keyword evidence="15" id="KW-1185">Reference proteome</keyword>
<evidence type="ECO:0000313" key="15">
    <source>
        <dbReference type="Proteomes" id="UP000664601"/>
    </source>
</evidence>
<feature type="transmembrane region" description="Helical" evidence="13">
    <location>
        <begin position="91"/>
        <end position="117"/>
    </location>
</feature>
<feature type="transmembrane region" description="Helical" evidence="13">
    <location>
        <begin position="47"/>
        <end position="71"/>
    </location>
</feature>
<evidence type="ECO:0000256" key="6">
    <source>
        <dbReference type="ARBA" id="ARBA00022449"/>
    </source>
</evidence>
<keyword evidence="6" id="KW-0050">Antiport</keyword>
<evidence type="ECO:0000256" key="4">
    <source>
        <dbReference type="ARBA" id="ARBA00020268"/>
    </source>
</evidence>
<dbReference type="PIRSF" id="PIRSF006603">
    <property type="entry name" value="DinF"/>
    <property type="match status" value="1"/>
</dbReference>
<evidence type="ECO:0000256" key="13">
    <source>
        <dbReference type="SAM" id="Phobius"/>
    </source>
</evidence>
<dbReference type="NCBIfam" id="TIGR00797">
    <property type="entry name" value="matE"/>
    <property type="match status" value="1"/>
</dbReference>
<keyword evidence="7" id="KW-1003">Cell membrane</keyword>
<dbReference type="PANTHER" id="PTHR43298:SF2">
    <property type="entry name" value="FMN_FAD EXPORTER YEEO-RELATED"/>
    <property type="match status" value="1"/>
</dbReference>
<feature type="transmembrane region" description="Helical" evidence="13">
    <location>
        <begin position="311"/>
        <end position="331"/>
    </location>
</feature>
<evidence type="ECO:0000256" key="8">
    <source>
        <dbReference type="ARBA" id="ARBA00022692"/>
    </source>
</evidence>
<dbReference type="InterPro" id="IPR002528">
    <property type="entry name" value="MATE_fam"/>
</dbReference>
<evidence type="ECO:0000256" key="11">
    <source>
        <dbReference type="ARBA" id="ARBA00023136"/>
    </source>
</evidence>
<evidence type="ECO:0000256" key="2">
    <source>
        <dbReference type="ARBA" id="ARBA00004651"/>
    </source>
</evidence>
<dbReference type="PANTHER" id="PTHR43298">
    <property type="entry name" value="MULTIDRUG RESISTANCE PROTEIN NORM-RELATED"/>
    <property type="match status" value="1"/>
</dbReference>
<organism evidence="14 15">
    <name type="scientific">Candidatus Enterococcus moelleringii</name>
    <dbReference type="NCBI Taxonomy" id="2815325"/>
    <lineage>
        <taxon>Bacteria</taxon>
        <taxon>Bacillati</taxon>
        <taxon>Bacillota</taxon>
        <taxon>Bacilli</taxon>
        <taxon>Lactobacillales</taxon>
        <taxon>Enterococcaceae</taxon>
        <taxon>Enterococcus</taxon>
    </lineage>
</organism>
<evidence type="ECO:0000256" key="1">
    <source>
        <dbReference type="ARBA" id="ARBA00003408"/>
    </source>
</evidence>